<evidence type="ECO:0000313" key="6">
    <source>
        <dbReference type="Proteomes" id="UP000252707"/>
    </source>
</evidence>
<dbReference type="PROSITE" id="PS51186">
    <property type="entry name" value="GNAT"/>
    <property type="match status" value="1"/>
</dbReference>
<dbReference type="Pfam" id="PF00583">
    <property type="entry name" value="Acetyltransf_1"/>
    <property type="match status" value="1"/>
</dbReference>
<feature type="domain" description="N-acetyltransferase" evidence="4">
    <location>
        <begin position="7"/>
        <end position="163"/>
    </location>
</feature>
<keyword evidence="3 5" id="KW-0012">Acyltransferase</keyword>
<dbReference type="CDD" id="cd04301">
    <property type="entry name" value="NAT_SF"/>
    <property type="match status" value="1"/>
</dbReference>
<comment type="similarity">
    <text evidence="1">Belongs to the acetyltransferase family.</text>
</comment>
<evidence type="ECO:0000256" key="3">
    <source>
        <dbReference type="ARBA" id="ARBA00023315"/>
    </source>
</evidence>
<dbReference type="FunFam" id="3.40.630.30:FF:000064">
    <property type="entry name" value="GNAT family acetyltransferase"/>
    <property type="match status" value="1"/>
</dbReference>
<dbReference type="RefSeq" id="WP_114281351.1">
    <property type="nucleotide sequence ID" value="NZ_QPJY01000019.1"/>
</dbReference>
<dbReference type="SUPFAM" id="SSF55729">
    <property type="entry name" value="Acyl-CoA N-acyltransferases (Nat)"/>
    <property type="match status" value="1"/>
</dbReference>
<dbReference type="InterPro" id="IPR016181">
    <property type="entry name" value="Acyl_CoA_acyltransferase"/>
</dbReference>
<organism evidence="5 6">
    <name type="scientific">Thioalbus denitrificans</name>
    <dbReference type="NCBI Taxonomy" id="547122"/>
    <lineage>
        <taxon>Bacteria</taxon>
        <taxon>Pseudomonadati</taxon>
        <taxon>Pseudomonadota</taxon>
        <taxon>Gammaproteobacteria</taxon>
        <taxon>Chromatiales</taxon>
        <taxon>Ectothiorhodospiraceae</taxon>
        <taxon>Thioalbus</taxon>
    </lineage>
</organism>
<name>A0A369BQY0_9GAMM</name>
<gene>
    <name evidence="5" type="ORF">DFQ59_11921</name>
</gene>
<dbReference type="PANTHER" id="PTHR10545:SF29">
    <property type="entry name" value="GH14572P-RELATED"/>
    <property type="match status" value="1"/>
</dbReference>
<accession>A0A369BQY0</accession>
<dbReference type="InterPro" id="IPR051016">
    <property type="entry name" value="Diverse_Substrate_AcTransf"/>
</dbReference>
<evidence type="ECO:0000256" key="2">
    <source>
        <dbReference type="ARBA" id="ARBA00022679"/>
    </source>
</evidence>
<evidence type="ECO:0000256" key="1">
    <source>
        <dbReference type="ARBA" id="ARBA00008694"/>
    </source>
</evidence>
<dbReference type="Gene3D" id="3.40.630.30">
    <property type="match status" value="1"/>
</dbReference>
<dbReference type="Proteomes" id="UP000252707">
    <property type="component" value="Unassembled WGS sequence"/>
</dbReference>
<comment type="caution">
    <text evidence="5">The sequence shown here is derived from an EMBL/GenBank/DDBJ whole genome shotgun (WGS) entry which is preliminary data.</text>
</comment>
<keyword evidence="6" id="KW-1185">Reference proteome</keyword>
<protein>
    <submittedName>
        <fullName evidence="5">L-amino acid N-acyltransferase YncA</fullName>
    </submittedName>
</protein>
<dbReference type="PANTHER" id="PTHR10545">
    <property type="entry name" value="DIAMINE N-ACETYLTRANSFERASE"/>
    <property type="match status" value="1"/>
</dbReference>
<proteinExistence type="inferred from homology"/>
<dbReference type="OrthoDB" id="9805924at2"/>
<dbReference type="AlphaFoldDB" id="A0A369BQY0"/>
<evidence type="ECO:0000259" key="4">
    <source>
        <dbReference type="PROSITE" id="PS51186"/>
    </source>
</evidence>
<dbReference type="InterPro" id="IPR000182">
    <property type="entry name" value="GNAT_dom"/>
</dbReference>
<reference evidence="5 6" key="1">
    <citation type="submission" date="2018-07" db="EMBL/GenBank/DDBJ databases">
        <title>Genomic Encyclopedia of Type Strains, Phase IV (KMG-IV): sequencing the most valuable type-strain genomes for metagenomic binning, comparative biology and taxonomic classification.</title>
        <authorList>
            <person name="Goeker M."/>
        </authorList>
    </citation>
    <scope>NUCLEOTIDE SEQUENCE [LARGE SCALE GENOMIC DNA]</scope>
    <source>
        <strain evidence="5 6">DSM 26407</strain>
    </source>
</reference>
<evidence type="ECO:0000313" key="5">
    <source>
        <dbReference type="EMBL" id="RCX22004.1"/>
    </source>
</evidence>
<keyword evidence="2 5" id="KW-0808">Transferase</keyword>
<dbReference type="EMBL" id="QPJY01000019">
    <property type="protein sequence ID" value="RCX22004.1"/>
    <property type="molecule type" value="Genomic_DNA"/>
</dbReference>
<sequence>MSTNKALRIVPARARDVPRVLEMIQELAEFLELSHEVVATEESLREALFGPRPSAEVVFAEIGGEVAGFALFYDIFSTFRGRCGLHLEDLYVRPRWRGEGVGRGLLAYLARLTRARGCGRLEWWVLAHDERAAAFYEAAGAMAKDEWNIYRLTGEALRDLAAEGGDDPLKPLPGA</sequence>
<dbReference type="GO" id="GO:0008080">
    <property type="term" value="F:N-acetyltransferase activity"/>
    <property type="evidence" value="ECO:0007669"/>
    <property type="project" value="TreeGrafter"/>
</dbReference>